<proteinExistence type="predicted"/>
<dbReference type="Proteomes" id="UP000182284">
    <property type="component" value="Unassembled WGS sequence"/>
</dbReference>
<name>A0A1G7GBI8_9RHOB</name>
<reference evidence="1 2" key="1">
    <citation type="submission" date="2016-10" db="EMBL/GenBank/DDBJ databases">
        <authorList>
            <person name="de Groot N.N."/>
        </authorList>
    </citation>
    <scope>NUCLEOTIDE SEQUENCE [LARGE SCALE GENOMIC DNA]</scope>
    <source>
        <strain evidence="1 2">DSM 27375</strain>
    </source>
</reference>
<protein>
    <submittedName>
        <fullName evidence="1">Uncharacterized protein</fullName>
    </submittedName>
</protein>
<dbReference type="AlphaFoldDB" id="A0A1G7GBI8"/>
<sequence>MQMRHGCYALDLCCNQMKNKGNYKIFTPLSRNLVPNLLPLFGLPQRCTEQNHVRRD</sequence>
<evidence type="ECO:0000313" key="2">
    <source>
        <dbReference type="Proteomes" id="UP000182284"/>
    </source>
</evidence>
<dbReference type="EMBL" id="FNBL01000001">
    <property type="protein sequence ID" value="SDE85502.1"/>
    <property type="molecule type" value="Genomic_DNA"/>
</dbReference>
<evidence type="ECO:0000313" key="1">
    <source>
        <dbReference type="EMBL" id="SDE85502.1"/>
    </source>
</evidence>
<organism evidence="1 2">
    <name type="scientific">Celeribacter baekdonensis</name>
    <dbReference type="NCBI Taxonomy" id="875171"/>
    <lineage>
        <taxon>Bacteria</taxon>
        <taxon>Pseudomonadati</taxon>
        <taxon>Pseudomonadota</taxon>
        <taxon>Alphaproteobacteria</taxon>
        <taxon>Rhodobacterales</taxon>
        <taxon>Roseobacteraceae</taxon>
        <taxon>Celeribacter</taxon>
    </lineage>
</organism>
<gene>
    <name evidence="1" type="ORF">SAMN04488117_101487</name>
</gene>
<accession>A0A1G7GBI8</accession>